<dbReference type="RefSeq" id="WP_173949604.1">
    <property type="nucleotide sequence ID" value="NZ_CP102845.1"/>
</dbReference>
<keyword evidence="2" id="KW-0479">Metal-binding</keyword>
<evidence type="ECO:0000256" key="3">
    <source>
        <dbReference type="ARBA" id="ARBA00022801"/>
    </source>
</evidence>
<dbReference type="Gene3D" id="3.30.540.10">
    <property type="entry name" value="Fructose-1,6-Bisphosphatase, subunit A, domain 1"/>
    <property type="match status" value="1"/>
</dbReference>
<reference evidence="5" key="1">
    <citation type="submission" date="2022-08" db="EMBL/GenBank/DDBJ databases">
        <title>Microvirga terrae sp. nov., isolated from soil.</title>
        <authorList>
            <person name="Kim K.H."/>
            <person name="Seo Y.L."/>
            <person name="Kim J.M."/>
            <person name="Lee J.K."/>
            <person name="Han D.M."/>
            <person name="Jeon C.O."/>
        </authorList>
    </citation>
    <scope>NUCLEOTIDE SEQUENCE</scope>
    <source>
        <strain evidence="5">R24</strain>
    </source>
</reference>
<evidence type="ECO:0000256" key="2">
    <source>
        <dbReference type="ARBA" id="ARBA00022723"/>
    </source>
</evidence>
<name>A0ABY5RW70_9HYPH</name>
<evidence type="ECO:0000313" key="6">
    <source>
        <dbReference type="Proteomes" id="UP001017257"/>
    </source>
</evidence>
<sequence>MTFTRADALDVAHILRTTAQAEILPRFRNLSADAIRTKSSQLDLVTDADEAAERVIEAELLRRFPGALVIGEEGVSRNASLLDGLGDADLAFILDPVDGTLNFASGLPLFGVMAAAVMKGEIVGGVILDPISDDWAMAVRGEGAWIQRPDGSSSPLQVAAPTPLSQMAGNVSWRYLPEDLRPVVTRNLPKVAMAADLRCAAHTYRQTAAGYLHFSFSSSVMPWDHAAGWLIHQEAGGYTAHFDGSPYRPVNRSGGLISAPDRESWQAIRDALLPPQA</sequence>
<dbReference type="InterPro" id="IPR020583">
    <property type="entry name" value="Inositol_monoP_metal-BS"/>
</dbReference>
<dbReference type="SUPFAM" id="SSF56655">
    <property type="entry name" value="Carbohydrate phosphatase"/>
    <property type="match status" value="1"/>
</dbReference>
<proteinExistence type="inferred from homology"/>
<dbReference type="Proteomes" id="UP001017257">
    <property type="component" value="Chromosome"/>
</dbReference>
<gene>
    <name evidence="5" type="ORF">HPT29_008050</name>
</gene>
<dbReference type="PANTHER" id="PTHR20854">
    <property type="entry name" value="INOSITOL MONOPHOSPHATASE"/>
    <property type="match status" value="1"/>
</dbReference>
<evidence type="ECO:0000313" key="5">
    <source>
        <dbReference type="EMBL" id="UVF21062.1"/>
    </source>
</evidence>
<dbReference type="EMBL" id="CP102845">
    <property type="protein sequence ID" value="UVF21062.1"/>
    <property type="molecule type" value="Genomic_DNA"/>
</dbReference>
<evidence type="ECO:0000256" key="1">
    <source>
        <dbReference type="ARBA" id="ARBA00009759"/>
    </source>
</evidence>
<dbReference type="PRINTS" id="PR00377">
    <property type="entry name" value="IMPHPHTASES"/>
</dbReference>
<dbReference type="Pfam" id="PF00459">
    <property type="entry name" value="Inositol_P"/>
    <property type="match status" value="1"/>
</dbReference>
<dbReference type="PROSITE" id="PS00629">
    <property type="entry name" value="IMP_1"/>
    <property type="match status" value="1"/>
</dbReference>
<keyword evidence="6" id="KW-1185">Reference proteome</keyword>
<keyword evidence="3" id="KW-0378">Hydrolase</keyword>
<comment type="similarity">
    <text evidence="1">Belongs to the inositol monophosphatase superfamily.</text>
</comment>
<dbReference type="Gene3D" id="3.40.190.80">
    <property type="match status" value="1"/>
</dbReference>
<dbReference type="InterPro" id="IPR000760">
    <property type="entry name" value="Inositol_monophosphatase-like"/>
</dbReference>
<organism evidence="5 6">
    <name type="scientific">Microvirga terrae</name>
    <dbReference type="NCBI Taxonomy" id="2740529"/>
    <lineage>
        <taxon>Bacteria</taxon>
        <taxon>Pseudomonadati</taxon>
        <taxon>Pseudomonadota</taxon>
        <taxon>Alphaproteobacteria</taxon>
        <taxon>Hyphomicrobiales</taxon>
        <taxon>Methylobacteriaceae</taxon>
        <taxon>Microvirga</taxon>
    </lineage>
</organism>
<keyword evidence="4" id="KW-0460">Magnesium</keyword>
<dbReference type="PANTHER" id="PTHR20854:SF4">
    <property type="entry name" value="INOSITOL-1-MONOPHOSPHATASE-RELATED"/>
    <property type="match status" value="1"/>
</dbReference>
<accession>A0ABY5RW70</accession>
<evidence type="ECO:0000256" key="4">
    <source>
        <dbReference type="ARBA" id="ARBA00022842"/>
    </source>
</evidence>
<protein>
    <submittedName>
        <fullName evidence="5">Inositol monophosphatase</fullName>
    </submittedName>
</protein>